<dbReference type="Gene3D" id="3.90.550.10">
    <property type="entry name" value="Spore Coat Polysaccharide Biosynthesis Protein SpsA, Chain A"/>
    <property type="match status" value="1"/>
</dbReference>
<comment type="caution">
    <text evidence="9">The sequence shown here is derived from an EMBL/GenBank/DDBJ whole genome shotgun (WGS) entry which is preliminary data.</text>
</comment>
<dbReference type="InterPro" id="IPR029044">
    <property type="entry name" value="Nucleotide-diphossugar_trans"/>
</dbReference>
<evidence type="ECO:0000256" key="2">
    <source>
        <dbReference type="ARBA" id="ARBA00007677"/>
    </source>
</evidence>
<comment type="similarity">
    <text evidence="2">Belongs to the glycosyltransferase 15 family.</text>
</comment>
<sequence length="412" mass="47703">MARANARLIRFAIFATMLIVCGYILSRGSSTSYTVDSNAEPQNITKDTSATTNKDASAPAAGSDAKDTTVKDVAASPKASTQKPSSGGKEKATFVSLARNSDLWELVDSIRHVEDRFNHRFHYDWVFLNDEEFNEEFKKVTSELVSGKTSYGVIPNEQWSFPPWIDVDKAAAVREEMRQKKIIYGDSISYRHMCRYESGFFFRHPLLDDYEWYWRVEPGIKIFCDVDYDVFKFMKEKGKVYGFTITLPEYKETIPTLWDTTKEFIKENPQYLPEDNLMQWVSDDGGASYNGCHYWSNFEIASLDFWRSEAYLKYFDYLDKKGGFFYERWGDAPVHSIAASLFLSKDKIQFFGDVGYYHIPFNNCPIDETVRAKKKCMCNPNDDFTFKGYSCTNKFFKLTNLQKPVGWEKYAD</sequence>
<feature type="active site" description="Nucleophile" evidence="6">
    <location>
        <position position="299"/>
    </location>
</feature>
<keyword evidence="10" id="KW-1185">Reference proteome</keyword>
<evidence type="ECO:0000256" key="6">
    <source>
        <dbReference type="PIRSR" id="PIRSR018153-1"/>
    </source>
</evidence>
<feature type="region of interest" description="Disordered" evidence="7">
    <location>
        <begin position="33"/>
        <end position="91"/>
    </location>
</feature>
<feature type="transmembrane region" description="Helical" evidence="8">
    <location>
        <begin position="7"/>
        <end position="25"/>
    </location>
</feature>
<evidence type="ECO:0000256" key="3">
    <source>
        <dbReference type="ARBA" id="ARBA00022676"/>
    </source>
</evidence>
<dbReference type="FunFam" id="3.90.550.10:FF:000051">
    <property type="entry name" value="Alpha-1,2-mannosyltransferase (Ktr4)"/>
    <property type="match status" value="1"/>
</dbReference>
<evidence type="ECO:0000256" key="7">
    <source>
        <dbReference type="SAM" id="MobiDB-lite"/>
    </source>
</evidence>
<dbReference type="GO" id="GO:0000032">
    <property type="term" value="P:cell wall mannoprotein biosynthetic process"/>
    <property type="evidence" value="ECO:0007669"/>
    <property type="project" value="TreeGrafter"/>
</dbReference>
<comment type="subcellular location">
    <subcellularLocation>
        <location evidence="1">Membrane</location>
        <topology evidence="1">Single-pass type II membrane protein</topology>
    </subcellularLocation>
</comment>
<dbReference type="PANTHER" id="PTHR31121">
    <property type="entry name" value="ALPHA-1,2 MANNOSYLTRANSFERASE KTR1"/>
    <property type="match status" value="1"/>
</dbReference>
<dbReference type="PIRSF" id="PIRSF018153">
    <property type="entry name" value="Glyco_trans_15"/>
    <property type="match status" value="1"/>
</dbReference>
<dbReference type="GO" id="GO:0006487">
    <property type="term" value="P:protein N-linked glycosylation"/>
    <property type="evidence" value="ECO:0007669"/>
    <property type="project" value="TreeGrafter"/>
</dbReference>
<reference evidence="9" key="1">
    <citation type="submission" date="2023-04" db="EMBL/GenBank/DDBJ databases">
        <title>Ambrosiozyma monospora NBRC 1965.</title>
        <authorList>
            <person name="Ichikawa N."/>
            <person name="Sato H."/>
            <person name="Tonouchi N."/>
        </authorList>
    </citation>
    <scope>NUCLEOTIDE SEQUENCE</scope>
    <source>
        <strain evidence="9">NBRC 1965</strain>
    </source>
</reference>
<dbReference type="Proteomes" id="UP001165063">
    <property type="component" value="Unassembled WGS sequence"/>
</dbReference>
<keyword evidence="4" id="KW-0808">Transferase</keyword>
<evidence type="ECO:0000256" key="1">
    <source>
        <dbReference type="ARBA" id="ARBA00004606"/>
    </source>
</evidence>
<feature type="compositionally biased region" description="Polar residues" evidence="7">
    <location>
        <begin position="33"/>
        <end position="55"/>
    </location>
</feature>
<dbReference type="PANTHER" id="PTHR31121:SF6">
    <property type="entry name" value="ALPHA-1,2 MANNOSYLTRANSFERASE KTR1"/>
    <property type="match status" value="1"/>
</dbReference>
<keyword evidence="8" id="KW-0472">Membrane</keyword>
<dbReference type="GO" id="GO:0000026">
    <property type="term" value="F:alpha-1,2-mannosyltransferase activity"/>
    <property type="evidence" value="ECO:0007669"/>
    <property type="project" value="TreeGrafter"/>
</dbReference>
<protein>
    <submittedName>
        <fullName evidence="9">Unnamed protein product</fullName>
    </submittedName>
</protein>
<name>A0A9W6YQX5_AMBMO</name>
<organism evidence="9 10">
    <name type="scientific">Ambrosiozyma monospora</name>
    <name type="common">Yeast</name>
    <name type="synonym">Endomycopsis monosporus</name>
    <dbReference type="NCBI Taxonomy" id="43982"/>
    <lineage>
        <taxon>Eukaryota</taxon>
        <taxon>Fungi</taxon>
        <taxon>Dikarya</taxon>
        <taxon>Ascomycota</taxon>
        <taxon>Saccharomycotina</taxon>
        <taxon>Pichiomycetes</taxon>
        <taxon>Pichiales</taxon>
        <taxon>Pichiaceae</taxon>
        <taxon>Ambrosiozyma</taxon>
    </lineage>
</organism>
<keyword evidence="8" id="KW-0812">Transmembrane</keyword>
<dbReference type="GO" id="GO:0005794">
    <property type="term" value="C:Golgi apparatus"/>
    <property type="evidence" value="ECO:0007669"/>
    <property type="project" value="TreeGrafter"/>
</dbReference>
<evidence type="ECO:0000313" key="10">
    <source>
        <dbReference type="Proteomes" id="UP001165063"/>
    </source>
</evidence>
<dbReference type="InterPro" id="IPR002685">
    <property type="entry name" value="Glyco_trans_15"/>
</dbReference>
<keyword evidence="3" id="KW-0328">Glycosyltransferase</keyword>
<dbReference type="GO" id="GO:0016020">
    <property type="term" value="C:membrane"/>
    <property type="evidence" value="ECO:0007669"/>
    <property type="project" value="UniProtKB-SubCell"/>
</dbReference>
<dbReference type="SUPFAM" id="SSF53448">
    <property type="entry name" value="Nucleotide-diphospho-sugar transferases"/>
    <property type="match status" value="1"/>
</dbReference>
<evidence type="ECO:0000313" key="9">
    <source>
        <dbReference type="EMBL" id="GMG18993.1"/>
    </source>
</evidence>
<dbReference type="Pfam" id="PF01793">
    <property type="entry name" value="Glyco_transf_15"/>
    <property type="match status" value="1"/>
</dbReference>
<keyword evidence="5" id="KW-0735">Signal-anchor</keyword>
<evidence type="ECO:0000256" key="4">
    <source>
        <dbReference type="ARBA" id="ARBA00022679"/>
    </source>
</evidence>
<evidence type="ECO:0000256" key="8">
    <source>
        <dbReference type="SAM" id="Phobius"/>
    </source>
</evidence>
<gene>
    <name evidence="9" type="ORF">Amon01_000013000</name>
</gene>
<proteinExistence type="inferred from homology"/>
<dbReference type="AlphaFoldDB" id="A0A9W6YQX5"/>
<evidence type="ECO:0000256" key="5">
    <source>
        <dbReference type="ARBA" id="ARBA00022968"/>
    </source>
</evidence>
<accession>A0A9W6YQX5</accession>
<dbReference type="EMBL" id="BSXU01000042">
    <property type="protein sequence ID" value="GMG18993.1"/>
    <property type="molecule type" value="Genomic_DNA"/>
</dbReference>
<keyword evidence="8" id="KW-1133">Transmembrane helix</keyword>
<dbReference type="GO" id="GO:0006493">
    <property type="term" value="P:protein O-linked glycosylation"/>
    <property type="evidence" value="ECO:0007669"/>
    <property type="project" value="TreeGrafter"/>
</dbReference>
<dbReference type="OrthoDB" id="439943at2759"/>